<name>A0A368EW23_ANCCA</name>
<evidence type="ECO:0000313" key="1">
    <source>
        <dbReference type="EMBL" id="RCN23881.1"/>
    </source>
</evidence>
<organism evidence="1 2">
    <name type="scientific">Ancylostoma caninum</name>
    <name type="common">Dog hookworm</name>
    <dbReference type="NCBI Taxonomy" id="29170"/>
    <lineage>
        <taxon>Eukaryota</taxon>
        <taxon>Metazoa</taxon>
        <taxon>Ecdysozoa</taxon>
        <taxon>Nematoda</taxon>
        <taxon>Chromadorea</taxon>
        <taxon>Rhabditida</taxon>
        <taxon>Rhabditina</taxon>
        <taxon>Rhabditomorpha</taxon>
        <taxon>Strongyloidea</taxon>
        <taxon>Ancylostomatidae</taxon>
        <taxon>Ancylostomatinae</taxon>
        <taxon>Ancylostoma</taxon>
    </lineage>
</organism>
<proteinExistence type="predicted"/>
<evidence type="ECO:0000313" key="2">
    <source>
        <dbReference type="Proteomes" id="UP000252519"/>
    </source>
</evidence>
<dbReference type="AlphaFoldDB" id="A0A368EW23"/>
<protein>
    <submittedName>
        <fullName evidence="1">Uncharacterized protein</fullName>
    </submittedName>
</protein>
<reference evidence="1 2" key="1">
    <citation type="submission" date="2014-10" db="EMBL/GenBank/DDBJ databases">
        <title>Draft genome of the hookworm Ancylostoma caninum.</title>
        <authorList>
            <person name="Mitreva M."/>
        </authorList>
    </citation>
    <scope>NUCLEOTIDE SEQUENCE [LARGE SCALE GENOMIC DNA]</scope>
    <source>
        <strain evidence="1 2">Baltimore</strain>
    </source>
</reference>
<comment type="caution">
    <text evidence="1">The sequence shown here is derived from an EMBL/GenBank/DDBJ whole genome shotgun (WGS) entry which is preliminary data.</text>
</comment>
<accession>A0A368EW23</accession>
<gene>
    <name evidence="1" type="ORF">ANCCAN_30430</name>
</gene>
<sequence length="79" mass="9723">MLAFRLKHYLLRIHRNDEEMRTDEPRGNCWWCCQRPRFQDSEKRSPLHDPQRHHKLKASLGQWRIQRSSRLFDAYQACS</sequence>
<dbReference type="EMBL" id="JOJR01024737">
    <property type="protein sequence ID" value="RCN23881.1"/>
    <property type="molecule type" value="Genomic_DNA"/>
</dbReference>
<keyword evidence="2" id="KW-1185">Reference proteome</keyword>
<dbReference type="Proteomes" id="UP000252519">
    <property type="component" value="Unassembled WGS sequence"/>
</dbReference>